<dbReference type="Pfam" id="PF00120">
    <property type="entry name" value="Gln-synt_C"/>
    <property type="match status" value="1"/>
</dbReference>
<dbReference type="SUPFAM" id="SSF55931">
    <property type="entry name" value="Glutamine synthetase/guanido kinase"/>
    <property type="match status" value="1"/>
</dbReference>
<gene>
    <name evidence="9" type="ORF">PN36_20890</name>
    <name evidence="10" type="ORF">PN36_30680</name>
</gene>
<dbReference type="EMBL" id="JSZA02000232">
    <property type="protein sequence ID" value="KHD10650.1"/>
    <property type="molecule type" value="Genomic_DNA"/>
</dbReference>
<dbReference type="InterPro" id="IPR036651">
    <property type="entry name" value="Gln_synt_N_sf"/>
</dbReference>
<comment type="cofactor">
    <cofactor evidence="1">
        <name>Mg(2+)</name>
        <dbReference type="ChEBI" id="CHEBI:18420"/>
    </cofactor>
</comment>
<organism evidence="10 11">
    <name type="scientific">Candidatus Thiomargarita nelsonii</name>
    <dbReference type="NCBI Taxonomy" id="1003181"/>
    <lineage>
        <taxon>Bacteria</taxon>
        <taxon>Pseudomonadati</taxon>
        <taxon>Pseudomonadota</taxon>
        <taxon>Gammaproteobacteria</taxon>
        <taxon>Thiotrichales</taxon>
        <taxon>Thiotrichaceae</taxon>
        <taxon>Thiomargarita</taxon>
    </lineage>
</organism>
<proteinExistence type="inferred from homology"/>
<evidence type="ECO:0000256" key="2">
    <source>
        <dbReference type="ARBA" id="ARBA00022598"/>
    </source>
</evidence>
<dbReference type="Gene3D" id="3.30.590.10">
    <property type="entry name" value="Glutamine synthetase/guanido kinase, catalytic domain"/>
    <property type="match status" value="1"/>
</dbReference>
<dbReference type="GO" id="GO:0004356">
    <property type="term" value="F:glutamine synthetase activity"/>
    <property type="evidence" value="ECO:0007669"/>
    <property type="project" value="InterPro"/>
</dbReference>
<dbReference type="SMART" id="SM01230">
    <property type="entry name" value="Gln-synt_C"/>
    <property type="match status" value="1"/>
</dbReference>
<dbReference type="PANTHER" id="PTHR43785">
    <property type="entry name" value="GAMMA-GLUTAMYLPUTRESCINE SYNTHETASE"/>
    <property type="match status" value="1"/>
</dbReference>
<dbReference type="GO" id="GO:0005524">
    <property type="term" value="F:ATP binding"/>
    <property type="evidence" value="ECO:0007669"/>
    <property type="project" value="UniProtKB-KW"/>
</dbReference>
<dbReference type="Proteomes" id="UP000030428">
    <property type="component" value="Unassembled WGS sequence"/>
</dbReference>
<keyword evidence="11" id="KW-1185">Reference proteome</keyword>
<dbReference type="SUPFAM" id="SSF54368">
    <property type="entry name" value="Glutamine synthetase, N-terminal domain"/>
    <property type="match status" value="1"/>
</dbReference>
<keyword evidence="3" id="KW-0547">Nucleotide-binding</keyword>
<name>A0A0A6PIY1_9GAMM</name>
<evidence type="ECO:0000313" key="11">
    <source>
        <dbReference type="Proteomes" id="UP000030428"/>
    </source>
</evidence>
<dbReference type="Gene3D" id="3.10.20.70">
    <property type="entry name" value="Glutamine synthetase, N-terminal domain"/>
    <property type="match status" value="1"/>
</dbReference>
<dbReference type="Pfam" id="PF16952">
    <property type="entry name" value="Gln-synt_N_2"/>
    <property type="match status" value="1"/>
</dbReference>
<evidence type="ECO:0000313" key="9">
    <source>
        <dbReference type="EMBL" id="KHD07876.1"/>
    </source>
</evidence>
<dbReference type="InterPro" id="IPR008146">
    <property type="entry name" value="Gln_synth_cat_dom"/>
</dbReference>
<evidence type="ECO:0000259" key="8">
    <source>
        <dbReference type="PROSITE" id="PS51987"/>
    </source>
</evidence>
<dbReference type="InterPro" id="IPR014746">
    <property type="entry name" value="Gln_synth/guanido_kin_cat_dom"/>
</dbReference>
<dbReference type="InterPro" id="IPR027303">
    <property type="entry name" value="Gln_synth_gly_rich_site"/>
</dbReference>
<feature type="domain" description="GS catalytic" evidence="8">
    <location>
        <begin position="111"/>
        <end position="448"/>
    </location>
</feature>
<evidence type="ECO:0000256" key="6">
    <source>
        <dbReference type="PROSITE-ProRule" id="PRU01331"/>
    </source>
</evidence>
<evidence type="ECO:0000256" key="1">
    <source>
        <dbReference type="ARBA" id="ARBA00001946"/>
    </source>
</evidence>
<dbReference type="InterPro" id="IPR008147">
    <property type="entry name" value="Gln_synt_N"/>
</dbReference>
<dbReference type="EMBL" id="JSZA02000092">
    <property type="protein sequence ID" value="KHD07876.1"/>
    <property type="molecule type" value="Genomic_DNA"/>
</dbReference>
<evidence type="ECO:0000313" key="10">
    <source>
        <dbReference type="EMBL" id="KHD10650.1"/>
    </source>
</evidence>
<evidence type="ECO:0000256" key="7">
    <source>
        <dbReference type="RuleBase" id="RU000384"/>
    </source>
</evidence>
<sequence length="448" mass="50185">MEKTDIIKQVHDNEISLIRAVFMAPDGIIRAKAVTPYGLESLLASGVGLTSAQTSITVFDTLPPQSAYQPVGELRIIPDPSTFTILPYLQGHARMLSDLMTIEGEPWELCPRGLLKRTLRKLHEYGLIIQASFENEFTLYEQQGNAWFPFGKTPSFSSESIDQSSDFILGVITALKNQGVYVEKFYPESAPGQFELPICHQPGLSAADQQVVFRETLRGVALAHKKRVSLMPKPATNWAGNGCHIHFSLWDNNNRNVLYDRTDDYELSLIGHQFIAGILDHLDGLLAFTAPTTNSYKRFVKHGWASCYRCWGPDNREASIRLASSFSHAPEKTLNLEYRAADPTCNPYLAMAAVTLAGLSGIERKLELVPPVLSDPALLSLEERSKYRISVYPSTLEEALDSLEKDEYMTNAIGKNLTNEYLIMKRHEIETINTLSGDAEIDTYRFLF</sequence>
<comment type="caution">
    <text evidence="10">The sequence shown here is derived from an EMBL/GenBank/DDBJ whole genome shotgun (WGS) entry which is preliminary data.</text>
</comment>
<comment type="similarity">
    <text evidence="6 7">Belongs to the glutamine synthetase family.</text>
</comment>
<keyword evidence="2" id="KW-0436">Ligase</keyword>
<dbReference type="GO" id="GO:0006542">
    <property type="term" value="P:glutamine biosynthetic process"/>
    <property type="evidence" value="ECO:0007669"/>
    <property type="project" value="InterPro"/>
</dbReference>
<evidence type="ECO:0000256" key="4">
    <source>
        <dbReference type="ARBA" id="ARBA00022840"/>
    </source>
</evidence>
<keyword evidence="5" id="KW-0460">Magnesium</keyword>
<accession>A0A0A6PIY1</accession>
<evidence type="ECO:0000256" key="5">
    <source>
        <dbReference type="ARBA" id="ARBA00022842"/>
    </source>
</evidence>
<evidence type="ECO:0000256" key="3">
    <source>
        <dbReference type="ARBA" id="ARBA00022741"/>
    </source>
</evidence>
<keyword evidence="4" id="KW-0067">ATP-binding</keyword>
<dbReference type="AlphaFoldDB" id="A0A0A6PIY1"/>
<dbReference type="PROSITE" id="PS00181">
    <property type="entry name" value="GLNA_ATP"/>
    <property type="match status" value="1"/>
</dbReference>
<dbReference type="PANTHER" id="PTHR43785:SF2">
    <property type="entry name" value="TYPE-1 GLUTAMINE SYNTHETASE 1"/>
    <property type="match status" value="1"/>
</dbReference>
<protein>
    <recommendedName>
        <fullName evidence="8">GS catalytic domain-containing protein</fullName>
    </recommendedName>
</protein>
<dbReference type="PROSITE" id="PS51987">
    <property type="entry name" value="GS_CATALYTIC"/>
    <property type="match status" value="1"/>
</dbReference>
<reference evidence="10 11" key="1">
    <citation type="journal article" date="2016" name="Front. Microbiol.">
        <title>Single-Cell (Meta-)Genomics of a Dimorphic Candidatus Thiomargarita nelsonii Reveals Genomic Plasticity.</title>
        <authorList>
            <person name="Flood B.E."/>
            <person name="Fliss P."/>
            <person name="Jones D.S."/>
            <person name="Dick G.J."/>
            <person name="Jain S."/>
            <person name="Kaster A.K."/>
            <person name="Winkel M."/>
            <person name="Mussmann M."/>
            <person name="Bailey J."/>
        </authorList>
    </citation>
    <scope>NUCLEOTIDE SEQUENCE [LARGE SCALE GENOMIC DNA]</scope>
    <source>
        <strain evidence="10">Hydrate Ridge</strain>
    </source>
</reference>